<keyword evidence="2" id="KW-1185">Reference proteome</keyword>
<protein>
    <submittedName>
        <fullName evidence="1">Uncharacterized protein</fullName>
    </submittedName>
</protein>
<accession>A0A9W4U2X3</accession>
<dbReference type="Pfam" id="PF08728">
    <property type="entry name" value="CRT10"/>
    <property type="match status" value="2"/>
</dbReference>
<proteinExistence type="predicted"/>
<evidence type="ECO:0000313" key="1">
    <source>
        <dbReference type="EMBL" id="CAI5760483.1"/>
    </source>
</evidence>
<dbReference type="InterPro" id="IPR014839">
    <property type="entry name" value="Crt10"/>
</dbReference>
<reference evidence="1" key="1">
    <citation type="submission" date="2022-12" db="EMBL/GenBank/DDBJ databases">
        <authorList>
            <person name="Brejova B."/>
        </authorList>
    </citation>
    <scope>NUCLEOTIDE SEQUENCE</scope>
</reference>
<dbReference type="EMBL" id="CANTUO010000007">
    <property type="protein sequence ID" value="CAI5760483.1"/>
    <property type="molecule type" value="Genomic_DNA"/>
</dbReference>
<evidence type="ECO:0000313" key="2">
    <source>
        <dbReference type="Proteomes" id="UP001152885"/>
    </source>
</evidence>
<sequence length="646" mass="75434">MDNFYNFLSIRGIKRIPRSLTNNTNRTRADNVNTVISNIRNENEVQTDDYTPLIQIFNDDELDDQYIEYIYKDDDDIDREFEYIQVGYPKITDNYIPNCLEFPLLSDFKKFDYHIEDIDPSKLITSQPASQFNDSLKLKHLGITHLYGFEDSRKYKNNLSTIISNYLIVAINSELLLFEFDMLNHLPKEKLLFRFETKPVFTTSTDRLISTFPYFPHTINYVKSGVFLGKEVLCACTDNGSLLIWYTEDISQHVNDKKEIVKIDPQFKIKLEASLWGLDFKDNVIVVSDNSQSITLLVYHELDERFYHEKSHQILHNIPDVSIVEYNKFEVSVACVSISGEIVIFNFKFKIFQGALNKEDYEYFKNESLYYTDSTMEHLENRNNIQPEELLELKSRKFKRINFDTPEIISRCVLNDDCWTVESIDKNWFLEVGSLATVFGDDTINEQEEMSKIQQESKILGFPSIWQFHECKTVSFENNNSVKLVSVDDEYRRIHKDMRLNKLKKILMISTASKIAIFNYPSLYCNSNTNKVFNLNIPCSEESRFANRMSISLIIPKLSCFISCSQQGLITIMRLCTYKGIYGMRQEYIFPNALRLALGYHGHRTIIGLSIKDRTITDARYLLYIIYNDGLVLTYELSSSGTELNI</sequence>
<dbReference type="OrthoDB" id="4068815at2759"/>
<dbReference type="AlphaFoldDB" id="A0A9W4U2X3"/>
<gene>
    <name evidence="1" type="ORF">CANVERA_P4993</name>
</gene>
<name>A0A9W4U2X3_9ASCO</name>
<organism evidence="1 2">
    <name type="scientific">Candida verbasci</name>
    <dbReference type="NCBI Taxonomy" id="1227364"/>
    <lineage>
        <taxon>Eukaryota</taxon>
        <taxon>Fungi</taxon>
        <taxon>Dikarya</taxon>
        <taxon>Ascomycota</taxon>
        <taxon>Saccharomycotina</taxon>
        <taxon>Pichiomycetes</taxon>
        <taxon>Debaryomycetaceae</taxon>
        <taxon>Candida/Lodderomyces clade</taxon>
        <taxon>Candida</taxon>
    </lineage>
</organism>
<dbReference type="Proteomes" id="UP001152885">
    <property type="component" value="Unassembled WGS sequence"/>
</dbReference>
<comment type="caution">
    <text evidence="1">The sequence shown here is derived from an EMBL/GenBank/DDBJ whole genome shotgun (WGS) entry which is preliminary data.</text>
</comment>